<organism evidence="2">
    <name type="scientific">marine metagenome</name>
    <dbReference type="NCBI Taxonomy" id="408172"/>
    <lineage>
        <taxon>unclassified sequences</taxon>
        <taxon>metagenomes</taxon>
        <taxon>ecological metagenomes</taxon>
    </lineage>
</organism>
<evidence type="ECO:0000313" key="2">
    <source>
        <dbReference type="EMBL" id="SVD52111.1"/>
    </source>
</evidence>
<reference evidence="2" key="1">
    <citation type="submission" date="2018-05" db="EMBL/GenBank/DDBJ databases">
        <authorList>
            <person name="Lanie J.A."/>
            <person name="Ng W.-L."/>
            <person name="Kazmierczak K.M."/>
            <person name="Andrzejewski T.M."/>
            <person name="Davidsen T.M."/>
            <person name="Wayne K.J."/>
            <person name="Tettelin H."/>
            <person name="Glass J.I."/>
            <person name="Rusch D."/>
            <person name="Podicherti R."/>
            <person name="Tsui H.-C.T."/>
            <person name="Winkler M.E."/>
        </authorList>
    </citation>
    <scope>NUCLEOTIDE SEQUENCE</scope>
</reference>
<evidence type="ECO:0008006" key="3">
    <source>
        <dbReference type="Google" id="ProtNLM"/>
    </source>
</evidence>
<feature type="transmembrane region" description="Helical" evidence="1">
    <location>
        <begin position="52"/>
        <end position="72"/>
    </location>
</feature>
<proteinExistence type="predicted"/>
<protein>
    <recommendedName>
        <fullName evidence="3">Amino acid permease/ SLC12A domain-containing protein</fullName>
    </recommendedName>
</protein>
<feature type="transmembrane region" description="Helical" evidence="1">
    <location>
        <begin position="92"/>
        <end position="113"/>
    </location>
</feature>
<accession>A0A382W1V2</accession>
<keyword evidence="1" id="KW-1133">Transmembrane helix</keyword>
<keyword evidence="1" id="KW-0472">Membrane</keyword>
<feature type="transmembrane region" description="Helical" evidence="1">
    <location>
        <begin position="20"/>
        <end position="45"/>
    </location>
</feature>
<evidence type="ECO:0000256" key="1">
    <source>
        <dbReference type="SAM" id="Phobius"/>
    </source>
</evidence>
<dbReference type="AlphaFoldDB" id="A0A382W1V2"/>
<gene>
    <name evidence="2" type="ORF">METZ01_LOCUS404965</name>
</gene>
<keyword evidence="1" id="KW-0812">Transmembrane</keyword>
<sequence length="135" mass="14579">MAVLKEVEDFKPGDMPERKFGFWQMAGPGAILVGLSIGAGEIIIWPRLVAEYGAGMVWAAVLGVFLQMWINLEVGRWTIATGETVFTGFSRIWKGFAPIFIFLTVFAWIAPGWGRASGLALKALLVGPGGFGSDT</sequence>
<dbReference type="NCBIfam" id="NF037982">
    <property type="entry name" value="Nramp_1"/>
    <property type="match status" value="1"/>
</dbReference>
<dbReference type="EMBL" id="UINC01155959">
    <property type="protein sequence ID" value="SVD52111.1"/>
    <property type="molecule type" value="Genomic_DNA"/>
</dbReference>
<feature type="non-terminal residue" evidence="2">
    <location>
        <position position="135"/>
    </location>
</feature>
<name>A0A382W1V2_9ZZZZ</name>